<protein>
    <submittedName>
        <fullName evidence="1">Uncharacterized protein</fullName>
    </submittedName>
</protein>
<gene>
    <name evidence="1" type="ORF">PHLCEN_2v13131</name>
</gene>
<comment type="caution">
    <text evidence="1">The sequence shown here is derived from an EMBL/GenBank/DDBJ whole genome shotgun (WGS) entry which is preliminary data.</text>
</comment>
<name>A0A2R6NFF0_9APHY</name>
<sequence>MCVRDGCLGTDLDGVARQKALFHDAISNTKSEMFDGPADVITAKAAEAVGKALEGSLSELAETVEISVVVLWEGVKDDPAQVKVRTEVISSVAEIIDYGSLQEAVPSYNSETRR</sequence>
<organism evidence="1 2">
    <name type="scientific">Hermanssonia centrifuga</name>
    <dbReference type="NCBI Taxonomy" id="98765"/>
    <lineage>
        <taxon>Eukaryota</taxon>
        <taxon>Fungi</taxon>
        <taxon>Dikarya</taxon>
        <taxon>Basidiomycota</taxon>
        <taxon>Agaricomycotina</taxon>
        <taxon>Agaricomycetes</taxon>
        <taxon>Polyporales</taxon>
        <taxon>Meruliaceae</taxon>
        <taxon>Hermanssonia</taxon>
    </lineage>
</organism>
<keyword evidence="2" id="KW-1185">Reference proteome</keyword>
<dbReference type="EMBL" id="MLYV02001298">
    <property type="protein sequence ID" value="PSR70988.1"/>
    <property type="molecule type" value="Genomic_DNA"/>
</dbReference>
<dbReference type="Proteomes" id="UP000186601">
    <property type="component" value="Unassembled WGS sequence"/>
</dbReference>
<reference evidence="1 2" key="1">
    <citation type="submission" date="2018-02" db="EMBL/GenBank/DDBJ databases">
        <title>Genome sequence of the basidiomycete white-rot fungus Phlebia centrifuga.</title>
        <authorList>
            <person name="Granchi Z."/>
            <person name="Peng M."/>
            <person name="de Vries R.P."/>
            <person name="Hilden K."/>
            <person name="Makela M.R."/>
            <person name="Grigoriev I."/>
            <person name="Riley R."/>
        </authorList>
    </citation>
    <scope>NUCLEOTIDE SEQUENCE [LARGE SCALE GENOMIC DNA]</scope>
    <source>
        <strain evidence="1 2">FBCC195</strain>
    </source>
</reference>
<dbReference type="AlphaFoldDB" id="A0A2R6NFF0"/>
<dbReference type="STRING" id="98765.A0A2R6NFF0"/>
<accession>A0A2R6NFF0</accession>
<dbReference type="OrthoDB" id="2804455at2759"/>
<evidence type="ECO:0000313" key="1">
    <source>
        <dbReference type="EMBL" id="PSR70988.1"/>
    </source>
</evidence>
<proteinExistence type="predicted"/>
<evidence type="ECO:0000313" key="2">
    <source>
        <dbReference type="Proteomes" id="UP000186601"/>
    </source>
</evidence>